<keyword evidence="3" id="KW-1185">Reference proteome</keyword>
<reference evidence="2 3" key="1">
    <citation type="submission" date="2020-08" db="EMBL/GenBank/DDBJ databases">
        <title>Sequencing the genomes of 1000 actinobacteria strains.</title>
        <authorList>
            <person name="Klenk H.-P."/>
        </authorList>
    </citation>
    <scope>NUCLEOTIDE SEQUENCE [LARGE SCALE GENOMIC DNA]</scope>
    <source>
        <strain evidence="2 3">DSM 11053</strain>
    </source>
</reference>
<dbReference type="Proteomes" id="UP000565572">
    <property type="component" value="Unassembled WGS sequence"/>
</dbReference>
<name>A0A7W5P605_9ACTN</name>
<comment type="caution">
    <text evidence="2">The sequence shown here is derived from an EMBL/GenBank/DDBJ whole genome shotgun (WGS) entry which is preliminary data.</text>
</comment>
<proteinExistence type="predicted"/>
<evidence type="ECO:0000313" key="2">
    <source>
        <dbReference type="EMBL" id="MBB3325943.1"/>
    </source>
</evidence>
<organism evidence="2 3">
    <name type="scientific">Microlunatus antarcticus</name>
    <dbReference type="NCBI Taxonomy" id="53388"/>
    <lineage>
        <taxon>Bacteria</taxon>
        <taxon>Bacillati</taxon>
        <taxon>Actinomycetota</taxon>
        <taxon>Actinomycetes</taxon>
        <taxon>Propionibacteriales</taxon>
        <taxon>Propionibacteriaceae</taxon>
        <taxon>Microlunatus</taxon>
    </lineage>
</organism>
<gene>
    <name evidence="2" type="ORF">FHX39_000887</name>
</gene>
<dbReference type="EMBL" id="JACHZG010000001">
    <property type="protein sequence ID" value="MBB3325943.1"/>
    <property type="molecule type" value="Genomic_DNA"/>
</dbReference>
<sequence length="271" mass="28287">MPERESLVAELWYATAPDLSDRFLLEGLRAVAPGVEAQDGSIVVPYDGAELPTRTAAPAGGDGVTPPLVTVVLPGSALGHEGKALPDASQTWDWPEVDDALAGARASVLVTEMFAGPYGARDRAAALVAVVAALSAATAPVAVSWPTSQRVTDPAAPAADGLGGLVNVRLFAVSDDPDELVMDTRGLAPFDLPDLQIHFRDLEPGRLAGQLYATAGYLLQEGDVIADGNTISGLTDDEHWVCHHETALVAPERTVLDVDPGDPYAAGRRAR</sequence>
<dbReference type="AlphaFoldDB" id="A0A7W5P605"/>
<feature type="domain" description="DUF4261" evidence="1">
    <location>
        <begin position="183"/>
        <end position="258"/>
    </location>
</feature>
<accession>A0A7W5P605</accession>
<dbReference type="Pfam" id="PF14080">
    <property type="entry name" value="DUF4261"/>
    <property type="match status" value="1"/>
</dbReference>
<evidence type="ECO:0000259" key="1">
    <source>
        <dbReference type="Pfam" id="PF14080"/>
    </source>
</evidence>
<dbReference type="InterPro" id="IPR025357">
    <property type="entry name" value="DUF4261"/>
</dbReference>
<evidence type="ECO:0000313" key="3">
    <source>
        <dbReference type="Proteomes" id="UP000565572"/>
    </source>
</evidence>
<dbReference type="RefSeq" id="WP_183336970.1">
    <property type="nucleotide sequence ID" value="NZ_JACHZG010000001.1"/>
</dbReference>
<protein>
    <recommendedName>
        <fullName evidence="1">DUF4261 domain-containing protein</fullName>
    </recommendedName>
</protein>